<organism evidence="8 9">
    <name type="scientific">Viridibacterium curvum</name>
    <dbReference type="NCBI Taxonomy" id="1101404"/>
    <lineage>
        <taxon>Bacteria</taxon>
        <taxon>Pseudomonadati</taxon>
        <taxon>Pseudomonadota</taxon>
        <taxon>Betaproteobacteria</taxon>
        <taxon>Rhodocyclales</taxon>
        <taxon>Rhodocyclaceae</taxon>
        <taxon>Viridibacterium</taxon>
    </lineage>
</organism>
<feature type="domain" description="Response regulatory" evidence="7">
    <location>
        <begin position="23"/>
        <end position="135"/>
    </location>
</feature>
<keyword evidence="1 6" id="KW-0597">Phosphoprotein</keyword>
<dbReference type="PANTHER" id="PTHR48111:SF1">
    <property type="entry name" value="TWO-COMPONENT RESPONSE REGULATOR ORR33"/>
    <property type="match status" value="1"/>
</dbReference>
<evidence type="ECO:0000256" key="4">
    <source>
        <dbReference type="ARBA" id="ARBA00023125"/>
    </source>
</evidence>
<dbReference type="SMART" id="SM00448">
    <property type="entry name" value="REC"/>
    <property type="match status" value="1"/>
</dbReference>
<keyword evidence="5" id="KW-0804">Transcription</keyword>
<evidence type="ECO:0000256" key="1">
    <source>
        <dbReference type="ARBA" id="ARBA00022553"/>
    </source>
</evidence>
<evidence type="ECO:0000313" key="9">
    <source>
        <dbReference type="Proteomes" id="UP001500547"/>
    </source>
</evidence>
<sequence>MTKTDPSPPLSSGNDDADMAGANILVVDDDRATARMHSAILGDRYNIQIANSGEAALQACEAQMPDLMLLDIDMPGMNGFETCRRLREITDIPILFATGHASPEEHLKAFDAGGSDIFVKPVSAEILSRKVKLAIRQHQLQRSLLQEKDSLHRMAMNFLSSASENGALLQFIRSSLKCRSYEELASHFVEAARTFGVQCSVIIRHNGNTTTHSSRGEITELELAAINQLSSMGRQVAFRNRLAINYATVTTVISNMPENDPELAGRIRDNMTIVTETAEALAESVGMRRESAERAESMQSALGDIFTTLEGLRNRQRNLIAGVRLQLLNAETNISSAFPWLDRDDRLEDEINRAMHQPIEAILKLLLDGASFDSEFETVLGSLRGKSGGEDFELF</sequence>
<accession>A0ABP9R4X0</accession>
<feature type="modified residue" description="4-aspartylphosphate" evidence="6">
    <location>
        <position position="71"/>
    </location>
</feature>
<dbReference type="SUPFAM" id="SSF52172">
    <property type="entry name" value="CheY-like"/>
    <property type="match status" value="1"/>
</dbReference>
<keyword evidence="3" id="KW-0805">Transcription regulation</keyword>
<proteinExistence type="predicted"/>
<gene>
    <name evidence="8" type="ORF">GCM10025770_36010</name>
</gene>
<evidence type="ECO:0000256" key="2">
    <source>
        <dbReference type="ARBA" id="ARBA00023012"/>
    </source>
</evidence>
<dbReference type="EMBL" id="BAABLD010000017">
    <property type="protein sequence ID" value="GAA5171425.1"/>
    <property type="molecule type" value="Genomic_DNA"/>
</dbReference>
<reference evidence="9" key="1">
    <citation type="journal article" date="2019" name="Int. J. Syst. Evol. Microbiol.">
        <title>The Global Catalogue of Microorganisms (GCM) 10K type strain sequencing project: providing services to taxonomists for standard genome sequencing and annotation.</title>
        <authorList>
            <consortium name="The Broad Institute Genomics Platform"/>
            <consortium name="The Broad Institute Genome Sequencing Center for Infectious Disease"/>
            <person name="Wu L."/>
            <person name="Ma J."/>
        </authorList>
    </citation>
    <scope>NUCLEOTIDE SEQUENCE [LARGE SCALE GENOMIC DNA]</scope>
    <source>
        <strain evidence="9">JCM 18715</strain>
    </source>
</reference>
<dbReference type="Gene3D" id="3.40.50.2300">
    <property type="match status" value="1"/>
</dbReference>
<keyword evidence="9" id="KW-1185">Reference proteome</keyword>
<evidence type="ECO:0000256" key="3">
    <source>
        <dbReference type="ARBA" id="ARBA00023015"/>
    </source>
</evidence>
<keyword evidence="2" id="KW-0902">Two-component regulatory system</keyword>
<evidence type="ECO:0000313" key="8">
    <source>
        <dbReference type="EMBL" id="GAA5171425.1"/>
    </source>
</evidence>
<comment type="caution">
    <text evidence="8">The sequence shown here is derived from an EMBL/GenBank/DDBJ whole genome shotgun (WGS) entry which is preliminary data.</text>
</comment>
<dbReference type="InterPro" id="IPR001789">
    <property type="entry name" value="Sig_transdc_resp-reg_receiver"/>
</dbReference>
<dbReference type="PROSITE" id="PS50110">
    <property type="entry name" value="RESPONSE_REGULATORY"/>
    <property type="match status" value="1"/>
</dbReference>
<keyword evidence="4" id="KW-0238">DNA-binding</keyword>
<dbReference type="InterPro" id="IPR011006">
    <property type="entry name" value="CheY-like_superfamily"/>
</dbReference>
<dbReference type="PANTHER" id="PTHR48111">
    <property type="entry name" value="REGULATOR OF RPOS"/>
    <property type="match status" value="1"/>
</dbReference>
<dbReference type="RefSeq" id="WP_345534502.1">
    <property type="nucleotide sequence ID" value="NZ_BAABLD010000017.1"/>
</dbReference>
<evidence type="ECO:0000259" key="7">
    <source>
        <dbReference type="PROSITE" id="PS50110"/>
    </source>
</evidence>
<dbReference type="Proteomes" id="UP001500547">
    <property type="component" value="Unassembled WGS sequence"/>
</dbReference>
<evidence type="ECO:0000256" key="6">
    <source>
        <dbReference type="PROSITE-ProRule" id="PRU00169"/>
    </source>
</evidence>
<dbReference type="InterPro" id="IPR039420">
    <property type="entry name" value="WalR-like"/>
</dbReference>
<dbReference type="Pfam" id="PF00072">
    <property type="entry name" value="Response_reg"/>
    <property type="match status" value="1"/>
</dbReference>
<evidence type="ECO:0000256" key="5">
    <source>
        <dbReference type="ARBA" id="ARBA00023163"/>
    </source>
</evidence>
<protein>
    <recommendedName>
        <fullName evidence="7">Response regulatory domain-containing protein</fullName>
    </recommendedName>
</protein>
<name>A0ABP9R4X0_9RHOO</name>